<dbReference type="EMBL" id="RCHS01003326">
    <property type="protein sequence ID" value="RMX42641.1"/>
    <property type="molecule type" value="Genomic_DNA"/>
</dbReference>
<comment type="caution">
    <text evidence="2">The sequence shown here is derived from an EMBL/GenBank/DDBJ whole genome shotgun (WGS) entry which is preliminary data.</text>
</comment>
<name>A0A3M6TMU8_POCDA</name>
<evidence type="ECO:0000256" key="1">
    <source>
        <dbReference type="SAM" id="Phobius"/>
    </source>
</evidence>
<dbReference type="AlphaFoldDB" id="A0A3M6TMU8"/>
<evidence type="ECO:0000313" key="3">
    <source>
        <dbReference type="Proteomes" id="UP000275408"/>
    </source>
</evidence>
<accession>A0A3M6TMU8</accession>
<dbReference type="Proteomes" id="UP000275408">
    <property type="component" value="Unassembled WGS sequence"/>
</dbReference>
<gene>
    <name evidence="2" type="ORF">pdam_00010280</name>
</gene>
<keyword evidence="1" id="KW-1133">Transmembrane helix</keyword>
<keyword evidence="1" id="KW-0472">Membrane</keyword>
<organism evidence="2 3">
    <name type="scientific">Pocillopora damicornis</name>
    <name type="common">Cauliflower coral</name>
    <name type="synonym">Millepora damicornis</name>
    <dbReference type="NCBI Taxonomy" id="46731"/>
    <lineage>
        <taxon>Eukaryota</taxon>
        <taxon>Metazoa</taxon>
        <taxon>Cnidaria</taxon>
        <taxon>Anthozoa</taxon>
        <taxon>Hexacorallia</taxon>
        <taxon>Scleractinia</taxon>
        <taxon>Astrocoeniina</taxon>
        <taxon>Pocilloporidae</taxon>
        <taxon>Pocillopora</taxon>
    </lineage>
</organism>
<evidence type="ECO:0000313" key="2">
    <source>
        <dbReference type="EMBL" id="RMX42641.1"/>
    </source>
</evidence>
<feature type="transmembrane region" description="Helical" evidence="1">
    <location>
        <begin position="52"/>
        <end position="71"/>
    </location>
</feature>
<reference evidence="2 3" key="1">
    <citation type="journal article" date="2018" name="Sci. Rep.">
        <title>Comparative analysis of the Pocillopora damicornis genome highlights role of immune system in coral evolution.</title>
        <authorList>
            <person name="Cunning R."/>
            <person name="Bay R.A."/>
            <person name="Gillette P."/>
            <person name="Baker A.C."/>
            <person name="Traylor-Knowles N."/>
        </authorList>
    </citation>
    <scope>NUCLEOTIDE SEQUENCE [LARGE SCALE GENOMIC DNA]</scope>
    <source>
        <strain evidence="2">RSMAS</strain>
        <tissue evidence="2">Whole animal</tissue>
    </source>
</reference>
<keyword evidence="3" id="KW-1185">Reference proteome</keyword>
<sequence length="207" mass="22850">MYELTTGEYKVVFELYFLSASIDHSSVDISSTSSVETISRVSFVGKAGGVTMNPIVLGIIAGSGLIMKTYCKMKDFKRKRSNYNPGKNIRCDPANPTWDPRCVPLGIPPFLGGIPSDPTWDYGTSFMGSHQLKLGSCHRFLIASHLGNHIPGRIKPKIPPIPPGILPQISHSFPPGKSYPRKAVGLWKSYILNLSLKMKTFTPRDRV</sequence>
<proteinExistence type="predicted"/>
<keyword evidence="1" id="KW-0812">Transmembrane</keyword>
<protein>
    <submittedName>
        <fullName evidence="2">Uncharacterized protein</fullName>
    </submittedName>
</protein>